<feature type="domain" description="Ubiquitin-like" evidence="3">
    <location>
        <begin position="210"/>
        <end position="285"/>
    </location>
</feature>
<dbReference type="GO" id="GO:0003729">
    <property type="term" value="F:mRNA binding"/>
    <property type="evidence" value="ECO:0007669"/>
    <property type="project" value="UniProtKB-ARBA"/>
</dbReference>
<dbReference type="PANTHER" id="PTHR10666">
    <property type="entry name" value="UBIQUITIN"/>
    <property type="match status" value="1"/>
</dbReference>
<dbReference type="GO" id="GO:0031386">
    <property type="term" value="F:protein tag activity"/>
    <property type="evidence" value="ECO:0000318"/>
    <property type="project" value="GO_Central"/>
</dbReference>
<dbReference type="Pfam" id="PF00240">
    <property type="entry name" value="ubiquitin"/>
    <property type="match status" value="3"/>
</dbReference>
<dbReference type="GO" id="GO:0031625">
    <property type="term" value="F:ubiquitin protein ligase binding"/>
    <property type="evidence" value="ECO:0000318"/>
    <property type="project" value="GO_Central"/>
</dbReference>
<evidence type="ECO:0000256" key="1">
    <source>
        <dbReference type="ARBA" id="ARBA00022499"/>
    </source>
</evidence>
<dbReference type="KEGG" id="egt:105961206"/>
<name>A0A022R1L1_ERYGU</name>
<dbReference type="PRINTS" id="PR00348">
    <property type="entry name" value="UBIQUITIN"/>
</dbReference>
<sequence length="288" mass="33184">MEIFVKTLTGKTITIHAGIFDTVGEIKAKIHLKEGISPDQQRLIFGGKQLDDARTLSHSEVRNESTLHLILRLRGGMQIVVRNLYGIYLTLNVDGDETFDDLNFAYKGRKVVAEGTLADSGIDAGSVLVLYRSGLLINVHIENRDIHMTNLQVETAETVRSVKEKIENNRHIRRELQILQCDGVVMEDRYCLYRYPINEYIWLVLDISMLSITLKTLTNERVELILDGEMLVGDLKSRIQVAMNFPREQQVLIYEDYVLADHRDFNFYRVLSGSVIYLIIRLRTRRED</sequence>
<dbReference type="Gene3D" id="3.10.20.90">
    <property type="entry name" value="Phosphatidylinositol 3-kinase Catalytic Subunit, Chain A, domain 1"/>
    <property type="match status" value="3"/>
</dbReference>
<dbReference type="SMART" id="SM00213">
    <property type="entry name" value="UBQ"/>
    <property type="match status" value="3"/>
</dbReference>
<protein>
    <recommendedName>
        <fullName evidence="3">Ubiquitin-like domain-containing protein</fullName>
    </recommendedName>
</protein>
<evidence type="ECO:0000313" key="5">
    <source>
        <dbReference type="Proteomes" id="UP000030748"/>
    </source>
</evidence>
<dbReference type="STRING" id="4155.A0A022R1L1"/>
<reference evidence="4 5" key="1">
    <citation type="journal article" date="2013" name="Proc. Natl. Acad. Sci. U.S.A.">
        <title>Fine-scale variation in meiotic recombination in Mimulus inferred from population shotgun sequencing.</title>
        <authorList>
            <person name="Hellsten U."/>
            <person name="Wright K.M."/>
            <person name="Jenkins J."/>
            <person name="Shu S."/>
            <person name="Yuan Y."/>
            <person name="Wessler S.R."/>
            <person name="Schmutz J."/>
            <person name="Willis J.H."/>
            <person name="Rokhsar D.S."/>
        </authorList>
    </citation>
    <scope>NUCLEOTIDE SEQUENCE [LARGE SCALE GENOMIC DNA]</scope>
    <source>
        <strain evidence="5">cv. DUN x IM62</strain>
    </source>
</reference>
<feature type="domain" description="Ubiquitin-like" evidence="3">
    <location>
        <begin position="135"/>
        <end position="199"/>
    </location>
</feature>
<dbReference type="FunFam" id="3.10.20.90:FF:000160">
    <property type="entry name" value="Polyubiquitin-C"/>
    <property type="match status" value="1"/>
</dbReference>
<dbReference type="SUPFAM" id="SSF54236">
    <property type="entry name" value="Ubiquitin-like"/>
    <property type="match status" value="3"/>
</dbReference>
<dbReference type="AlphaFoldDB" id="A0A022R1L1"/>
<dbReference type="InterPro" id="IPR019956">
    <property type="entry name" value="Ubiquitin_dom"/>
</dbReference>
<dbReference type="EMBL" id="KI630683">
    <property type="protein sequence ID" value="EYU34492.1"/>
    <property type="molecule type" value="Genomic_DNA"/>
</dbReference>
<dbReference type="GO" id="GO:0016567">
    <property type="term" value="P:protein ubiquitination"/>
    <property type="evidence" value="ECO:0000318"/>
    <property type="project" value="GO_Central"/>
</dbReference>
<dbReference type="PhylomeDB" id="A0A022R1L1"/>
<keyword evidence="1" id="KW-1017">Isopeptide bond</keyword>
<dbReference type="GO" id="GO:0019941">
    <property type="term" value="P:modification-dependent protein catabolic process"/>
    <property type="evidence" value="ECO:0000318"/>
    <property type="project" value="GO_Central"/>
</dbReference>
<dbReference type="OrthoDB" id="428577at2759"/>
<proteinExistence type="predicted"/>
<dbReference type="InterPro" id="IPR000626">
    <property type="entry name" value="Ubiquitin-like_dom"/>
</dbReference>
<dbReference type="GO" id="GO:0005634">
    <property type="term" value="C:nucleus"/>
    <property type="evidence" value="ECO:0000318"/>
    <property type="project" value="GO_Central"/>
</dbReference>
<dbReference type="eggNOG" id="KOG0001">
    <property type="taxonomic scope" value="Eukaryota"/>
</dbReference>
<organism evidence="4 5">
    <name type="scientific">Erythranthe guttata</name>
    <name type="common">Yellow monkey flower</name>
    <name type="synonym">Mimulus guttatus</name>
    <dbReference type="NCBI Taxonomy" id="4155"/>
    <lineage>
        <taxon>Eukaryota</taxon>
        <taxon>Viridiplantae</taxon>
        <taxon>Streptophyta</taxon>
        <taxon>Embryophyta</taxon>
        <taxon>Tracheophyta</taxon>
        <taxon>Spermatophyta</taxon>
        <taxon>Magnoliopsida</taxon>
        <taxon>eudicotyledons</taxon>
        <taxon>Gunneridae</taxon>
        <taxon>Pentapetalae</taxon>
        <taxon>asterids</taxon>
        <taxon>lamiids</taxon>
        <taxon>Lamiales</taxon>
        <taxon>Phrymaceae</taxon>
        <taxon>Erythranthe</taxon>
    </lineage>
</organism>
<dbReference type="Proteomes" id="UP000030748">
    <property type="component" value="Unassembled WGS sequence"/>
</dbReference>
<evidence type="ECO:0000313" key="4">
    <source>
        <dbReference type="EMBL" id="EYU34492.1"/>
    </source>
</evidence>
<keyword evidence="5" id="KW-1185">Reference proteome</keyword>
<evidence type="ECO:0000256" key="2">
    <source>
        <dbReference type="ARBA" id="ARBA00022843"/>
    </source>
</evidence>
<dbReference type="GO" id="GO:0005737">
    <property type="term" value="C:cytoplasm"/>
    <property type="evidence" value="ECO:0000318"/>
    <property type="project" value="GO_Central"/>
</dbReference>
<feature type="domain" description="Ubiquitin-like" evidence="3">
    <location>
        <begin position="1"/>
        <end position="76"/>
    </location>
</feature>
<dbReference type="CDD" id="cd17039">
    <property type="entry name" value="Ubl_ubiquitin_like"/>
    <property type="match status" value="2"/>
</dbReference>
<dbReference type="PROSITE" id="PS50053">
    <property type="entry name" value="UBIQUITIN_2"/>
    <property type="match status" value="3"/>
</dbReference>
<accession>A0A022R1L1</accession>
<gene>
    <name evidence="4" type="ORF">MIMGU_mgv1a021230mg</name>
</gene>
<dbReference type="InterPro" id="IPR050158">
    <property type="entry name" value="Ubiquitin_ubiquitin-like"/>
</dbReference>
<dbReference type="InterPro" id="IPR029071">
    <property type="entry name" value="Ubiquitin-like_domsf"/>
</dbReference>
<evidence type="ECO:0000259" key="3">
    <source>
        <dbReference type="PROSITE" id="PS50053"/>
    </source>
</evidence>
<keyword evidence="2" id="KW-0832">Ubl conjugation</keyword>